<feature type="domain" description="TTI1 N-terminal TPR" evidence="2">
    <location>
        <begin position="286"/>
        <end position="443"/>
    </location>
</feature>
<sequence length="1257" mass="136776">MAGAQEASKAAFQVLRPICVRILELSHGALDASELVGRLQDLHSQLSTLTDPLAPALIHYVFYPLSQLLRARPTGLLALPDRVRELVFLSLTVLARDWWSTWTWAHVQQHSPGARRLEQSSDWKVWEQLLFLGVMALQGGVRSPARPSSDETRLAILHFLAALLRPRHVDPAMGPQGTDWEWDGVSELPLLGEEDVDQRVYPAAQHTAAARDSDAVAGALAHLLKMAMVTARQDKGPVPLRLAALDVASLVALTWMAGSTERPVYGAQEEAPFRRRPVDAGIGAAAERLRPILPGVSSSLVKVITSPASSVIVARALAMLSAMWVLCLHDEATASMRTVLPVETPSLPSCLEDFALWNAASQSTLSAPEEDTDTDTNSEPGSISTARTSVDEGPESWLEQTMPPVRVAIVAISRMADSDEARVQGALAHWAHALLAYSWDTLTWADAEATMDVRHLLIEILVDLAHSGHAQRVVQAARTRLKDLGARALPGMQVVLEQSLHMLPALIRQVQDSSVQRLAHRVTTCASLLSTELLAEQLQAPDTAFLRVLSPEGGVEQWAELGAQALGAYQGAPIVVADGLPHLPPSLTQLEAMSLVAMGRMWNMVGQSLQQLLYEATQKGNVPRFKIAFAVPLHMLHTAVALRADAQWRVSLAHIWAVHELFLGVSDVVSRPNLQTYITQPAGRPLRKTMHSLARHVLLEVQSVWQCEAEKPPESVQTEHDVVSRDTEADTAVLVRGLPSVSEPACDVHAGPALDVSFVPYAKVDGPRAAPDAVQQAQRRLALRDQWDAYLLLLLGSASTWLGVSCRPWLLHILYPVLSALGRHEATVRQAAQYALERIADACAYPTVQSCVLHHTDYILGAASHRLVSGLRLELQAGLAQPSVQLQRSSGALLSARAAPWVLVQVIQMLGAEAVPLVEDSIDEVLAALDHFHGHDDLCDGLLAVVAKLVEVMVPPRSRQPAAVESPNDAALHAFEAWLAGSEDNEGETAGPAAPEEEEPLHEPDRLQSVVAQILARCVPFMSHDSAQIRARALDMLADGICLLAPQACTAELYPVLERAWPRILARLGQSASSAGVAIESDHRVWCRATALVGVLGEYVPDVYGKRIVQDAWPRWQRLLTSLQQTRRPPAARIEGPAVASTALMAQRAVRLLDEHGSLTELLLVVLEALTRFVSAASEKLDSAAVWSFLTYPLFLDTLDERQPRAIRDKGVQLYACLVRADSMAAWMALRAAIGTSPPWELRHDLALSSNVTICFT</sequence>
<evidence type="ECO:0008006" key="6">
    <source>
        <dbReference type="Google" id="ProtNLM"/>
    </source>
</evidence>
<protein>
    <recommendedName>
        <fullName evidence="6">TEL2-interacting protein 1</fullName>
    </recommendedName>
</protein>
<dbReference type="EMBL" id="CP119895">
    <property type="protein sequence ID" value="WFD27496.1"/>
    <property type="molecule type" value="Genomic_DNA"/>
</dbReference>
<reference evidence="4" key="1">
    <citation type="submission" date="2023-03" db="EMBL/GenBank/DDBJ databases">
        <title>Mating type loci evolution in Malassezia.</title>
        <authorList>
            <person name="Coelho M.A."/>
        </authorList>
    </citation>
    <scope>NUCLEOTIDE SEQUENCE</scope>
    <source>
        <strain evidence="4">CBS 9557</strain>
    </source>
</reference>
<dbReference type="InterPro" id="IPR016024">
    <property type="entry name" value="ARM-type_fold"/>
</dbReference>
<dbReference type="InterPro" id="IPR049362">
    <property type="entry name" value="TTI1_rpt"/>
</dbReference>
<dbReference type="Pfam" id="PF24181">
    <property type="entry name" value="TPR_TTI1_C"/>
    <property type="match status" value="1"/>
</dbReference>
<evidence type="ECO:0000313" key="4">
    <source>
        <dbReference type="EMBL" id="WFD27496.1"/>
    </source>
</evidence>
<feature type="domain" description="TTI1 C-terminal TPR" evidence="3">
    <location>
        <begin position="992"/>
        <end position="1227"/>
    </location>
</feature>
<dbReference type="PANTHER" id="PTHR18460">
    <property type="entry name" value="TEL2 INTERACTING PROTEIN 1 TTI1 FAMILY MEMBER"/>
    <property type="match status" value="1"/>
</dbReference>
<dbReference type="InterPro" id="IPR052587">
    <property type="entry name" value="TELO2-interacting_protein_1"/>
</dbReference>
<feature type="compositionally biased region" description="Polar residues" evidence="1">
    <location>
        <begin position="377"/>
        <end position="388"/>
    </location>
</feature>
<dbReference type="Pfam" id="PF21547">
    <property type="entry name" value="TTI1"/>
    <property type="match status" value="1"/>
</dbReference>
<dbReference type="Pfam" id="PF24173">
    <property type="entry name" value="TPR_TTI1_N"/>
    <property type="match status" value="1"/>
</dbReference>
<feature type="region of interest" description="Disordered" evidence="1">
    <location>
        <begin position="363"/>
        <end position="396"/>
    </location>
</feature>
<name>A0AAF0ERL0_9BASI</name>
<dbReference type="GO" id="GO:0005737">
    <property type="term" value="C:cytoplasm"/>
    <property type="evidence" value="ECO:0007669"/>
    <property type="project" value="TreeGrafter"/>
</dbReference>
<feature type="region of interest" description="Disordered" evidence="1">
    <location>
        <begin position="983"/>
        <end position="1003"/>
    </location>
</feature>
<dbReference type="AlphaFoldDB" id="A0AAF0ERL0"/>
<dbReference type="InterPro" id="IPR057567">
    <property type="entry name" value="TPR_TTI1_C"/>
</dbReference>
<dbReference type="SUPFAM" id="SSF48371">
    <property type="entry name" value="ARM repeat"/>
    <property type="match status" value="1"/>
</dbReference>
<accession>A0AAF0ERL0</accession>
<evidence type="ECO:0000313" key="5">
    <source>
        <dbReference type="Proteomes" id="UP001213623"/>
    </source>
</evidence>
<keyword evidence="5" id="KW-1185">Reference proteome</keyword>
<evidence type="ECO:0000259" key="3">
    <source>
        <dbReference type="Pfam" id="PF24181"/>
    </source>
</evidence>
<organism evidence="4 5">
    <name type="scientific">Malassezia nana</name>
    <dbReference type="NCBI Taxonomy" id="180528"/>
    <lineage>
        <taxon>Eukaryota</taxon>
        <taxon>Fungi</taxon>
        <taxon>Dikarya</taxon>
        <taxon>Basidiomycota</taxon>
        <taxon>Ustilaginomycotina</taxon>
        <taxon>Malasseziomycetes</taxon>
        <taxon>Malasseziales</taxon>
        <taxon>Malasseziaceae</taxon>
        <taxon>Malassezia</taxon>
    </lineage>
</organism>
<dbReference type="PANTHER" id="PTHR18460:SF3">
    <property type="entry name" value="TELO2-INTERACTING PROTEIN 1 HOMOLOG"/>
    <property type="match status" value="1"/>
</dbReference>
<gene>
    <name evidence="4" type="ORF">MNAN1_002493</name>
</gene>
<evidence type="ECO:0000256" key="1">
    <source>
        <dbReference type="SAM" id="MobiDB-lite"/>
    </source>
</evidence>
<proteinExistence type="predicted"/>
<evidence type="ECO:0000259" key="2">
    <source>
        <dbReference type="Pfam" id="PF24173"/>
    </source>
</evidence>
<dbReference type="InterPro" id="IPR057566">
    <property type="entry name" value="TPR_TTI1_N"/>
</dbReference>
<dbReference type="Proteomes" id="UP001213623">
    <property type="component" value="Chromosome 4"/>
</dbReference>